<evidence type="ECO:0000256" key="2">
    <source>
        <dbReference type="ARBA" id="ARBA00022448"/>
    </source>
</evidence>
<dbReference type="EMBL" id="CP027850">
    <property type="protein sequence ID" value="AVQ02624.1"/>
    <property type="molecule type" value="Genomic_DNA"/>
</dbReference>
<dbReference type="RefSeq" id="WP_013079581.1">
    <property type="nucleotide sequence ID" value="NZ_CP027850.1"/>
</dbReference>
<sequence length="376" mass="39838">MARRAKGLAARVAAGLLAGPLVGLLAGCGDPGSAVDGPPPKAVGVEGAPVALAAAGAGQGRTLAAVRARGYLVCGVQQGLIGFAYADNTGRWRGFDTDFCRATAAAIFGRAEAARFTPTSSTERLTVLQAGEVDVLWRNTSATFSRDAKFDFSGVNYYDGQAFLVRKALGVAHAAQLNGARICIQTGSTSEMNLTDYFRAHKLTYEPVVFDTEDKARAAYGREQCDVYTADLSNLAAARATLARPGDHLILPEVISKEPLGPVVRQGDDAWGNVVRWTLNAMILAEELGVTSANVEALRARSDNPEIRRLLGAEPGYGAMIGLSDDFAFQIIRQVGNYGEVFARNLGPATPLKIERGLNALWNASPPGLLYAPPMR</sequence>
<organism evidence="6 7">
    <name type="scientific">Caulobacter segnis</name>
    <dbReference type="NCBI Taxonomy" id="88688"/>
    <lineage>
        <taxon>Bacteria</taxon>
        <taxon>Pseudomonadati</taxon>
        <taxon>Pseudomonadota</taxon>
        <taxon>Alphaproteobacteria</taxon>
        <taxon>Caulobacterales</taxon>
        <taxon>Caulobacteraceae</taxon>
        <taxon>Caulobacter</taxon>
    </lineage>
</organism>
<evidence type="ECO:0000313" key="6">
    <source>
        <dbReference type="EMBL" id="AVQ02624.1"/>
    </source>
</evidence>
<evidence type="ECO:0000259" key="5">
    <source>
        <dbReference type="SMART" id="SM00062"/>
    </source>
</evidence>
<name>A0ABN5IWN0_9CAUL</name>
<keyword evidence="2" id="KW-0813">Transport</keyword>
<dbReference type="PANTHER" id="PTHR30085">
    <property type="entry name" value="AMINO ACID ABC TRANSPORTER PERMEASE"/>
    <property type="match status" value="1"/>
</dbReference>
<accession>A0ABN5IWN0</accession>
<comment type="similarity">
    <text evidence="1">Belongs to the bacterial solute-binding protein 3 family.</text>
</comment>
<reference evidence="6 7" key="1">
    <citation type="journal article" date="2015" name="Biotechnol. Bioeng.">
        <title>Genome sequence and phenotypic characterization of Caulobacter segnis.</title>
        <authorList>
            <person name="Patel S."/>
            <person name="Fletcher B."/>
            <person name="Scott D.C."/>
            <person name="Ely B."/>
        </authorList>
    </citation>
    <scope>NUCLEOTIDE SEQUENCE [LARGE SCALE GENOMIC DNA]</scope>
    <source>
        <strain evidence="6 7">TK0059</strain>
    </source>
</reference>
<dbReference type="SMART" id="SM00062">
    <property type="entry name" value="PBPb"/>
    <property type="match status" value="1"/>
</dbReference>
<dbReference type="Gene3D" id="3.40.190.10">
    <property type="entry name" value="Periplasmic binding protein-like II"/>
    <property type="match status" value="2"/>
</dbReference>
<dbReference type="InterPro" id="IPR051455">
    <property type="entry name" value="Bact_solute-bind_prot3"/>
</dbReference>
<dbReference type="Pfam" id="PF00497">
    <property type="entry name" value="SBP_bac_3"/>
    <property type="match status" value="1"/>
</dbReference>
<feature type="domain" description="Solute-binding protein family 3/N-terminal" evidence="5">
    <location>
        <begin position="71"/>
        <end position="298"/>
    </location>
</feature>
<evidence type="ECO:0000313" key="7">
    <source>
        <dbReference type="Proteomes" id="UP000240527"/>
    </source>
</evidence>
<keyword evidence="3 4" id="KW-0732">Signal</keyword>
<dbReference type="PANTHER" id="PTHR30085:SF7">
    <property type="entry name" value="AMINO-ACID ABC TRANSPORTER-BINDING PROTEIN YHDW-RELATED"/>
    <property type="match status" value="1"/>
</dbReference>
<keyword evidence="7" id="KW-1185">Reference proteome</keyword>
<feature type="chain" id="PRO_5045314179" evidence="4">
    <location>
        <begin position="26"/>
        <end position="376"/>
    </location>
</feature>
<evidence type="ECO:0000256" key="1">
    <source>
        <dbReference type="ARBA" id="ARBA00010333"/>
    </source>
</evidence>
<dbReference type="SUPFAM" id="SSF53850">
    <property type="entry name" value="Periplasmic binding protein-like II"/>
    <property type="match status" value="1"/>
</dbReference>
<protein>
    <submittedName>
        <fullName evidence="6">Amino acid ABC transporter substrate-binding protein</fullName>
    </submittedName>
</protein>
<evidence type="ECO:0000256" key="3">
    <source>
        <dbReference type="ARBA" id="ARBA00022729"/>
    </source>
</evidence>
<dbReference type="CDD" id="cd13692">
    <property type="entry name" value="PBP2_BztA"/>
    <property type="match status" value="1"/>
</dbReference>
<gene>
    <name evidence="6" type="ORF">B7G68_12665</name>
</gene>
<dbReference type="PROSITE" id="PS51257">
    <property type="entry name" value="PROKAR_LIPOPROTEIN"/>
    <property type="match status" value="1"/>
</dbReference>
<evidence type="ECO:0000256" key="4">
    <source>
        <dbReference type="SAM" id="SignalP"/>
    </source>
</evidence>
<proteinExistence type="inferred from homology"/>
<dbReference type="Proteomes" id="UP000240527">
    <property type="component" value="Chromosome"/>
</dbReference>
<dbReference type="InterPro" id="IPR001638">
    <property type="entry name" value="Solute-binding_3/MltF_N"/>
</dbReference>
<feature type="signal peptide" evidence="4">
    <location>
        <begin position="1"/>
        <end position="25"/>
    </location>
</feature>